<organism evidence="1 2">
    <name type="scientific">Oryza sativa subsp. indica</name>
    <name type="common">Rice</name>
    <dbReference type="NCBI Taxonomy" id="39946"/>
    <lineage>
        <taxon>Eukaryota</taxon>
        <taxon>Viridiplantae</taxon>
        <taxon>Streptophyta</taxon>
        <taxon>Embryophyta</taxon>
        <taxon>Tracheophyta</taxon>
        <taxon>Spermatophyta</taxon>
        <taxon>Magnoliopsida</taxon>
        <taxon>Liliopsida</taxon>
        <taxon>Poales</taxon>
        <taxon>Poaceae</taxon>
        <taxon>BOP clade</taxon>
        <taxon>Oryzoideae</taxon>
        <taxon>Oryzeae</taxon>
        <taxon>Oryzinae</taxon>
        <taxon>Oryza</taxon>
        <taxon>Oryza sativa</taxon>
    </lineage>
</organism>
<dbReference type="Proteomes" id="UP000007015">
    <property type="component" value="Chromosome 8"/>
</dbReference>
<evidence type="ECO:0000313" key="2">
    <source>
        <dbReference type="Proteomes" id="UP000007015"/>
    </source>
</evidence>
<dbReference type="Gramene" id="BGIOSGA027523-TA">
    <property type="protein sequence ID" value="BGIOSGA027523-PA"/>
    <property type="gene ID" value="BGIOSGA027523"/>
</dbReference>
<dbReference type="AlphaFoldDB" id="B8BBF2"/>
<accession>B8BBF2</accession>
<dbReference type="EMBL" id="CM000133">
    <property type="protein sequence ID" value="EEC83020.1"/>
    <property type="molecule type" value="Genomic_DNA"/>
</dbReference>
<gene>
    <name evidence="1" type="ORF">OsI_28097</name>
</gene>
<protein>
    <submittedName>
        <fullName evidence="1">Uncharacterized protein</fullName>
    </submittedName>
</protein>
<name>B8BBF2_ORYSI</name>
<dbReference type="HOGENOM" id="CLU_2675471_0_0_1"/>
<keyword evidence="2" id="KW-1185">Reference proteome</keyword>
<proteinExistence type="predicted"/>
<reference evidence="1 2" key="1">
    <citation type="journal article" date="2005" name="PLoS Biol.">
        <title>The genomes of Oryza sativa: a history of duplications.</title>
        <authorList>
            <person name="Yu J."/>
            <person name="Wang J."/>
            <person name="Lin W."/>
            <person name="Li S."/>
            <person name="Li H."/>
            <person name="Zhou J."/>
            <person name="Ni P."/>
            <person name="Dong W."/>
            <person name="Hu S."/>
            <person name="Zeng C."/>
            <person name="Zhang J."/>
            <person name="Zhang Y."/>
            <person name="Li R."/>
            <person name="Xu Z."/>
            <person name="Li S."/>
            <person name="Li X."/>
            <person name="Zheng H."/>
            <person name="Cong L."/>
            <person name="Lin L."/>
            <person name="Yin J."/>
            <person name="Geng J."/>
            <person name="Li G."/>
            <person name="Shi J."/>
            <person name="Liu J."/>
            <person name="Lv H."/>
            <person name="Li J."/>
            <person name="Wang J."/>
            <person name="Deng Y."/>
            <person name="Ran L."/>
            <person name="Shi X."/>
            <person name="Wang X."/>
            <person name="Wu Q."/>
            <person name="Li C."/>
            <person name="Ren X."/>
            <person name="Wang J."/>
            <person name="Wang X."/>
            <person name="Li D."/>
            <person name="Liu D."/>
            <person name="Zhang X."/>
            <person name="Ji Z."/>
            <person name="Zhao W."/>
            <person name="Sun Y."/>
            <person name="Zhang Z."/>
            <person name="Bao J."/>
            <person name="Han Y."/>
            <person name="Dong L."/>
            <person name="Ji J."/>
            <person name="Chen P."/>
            <person name="Wu S."/>
            <person name="Liu J."/>
            <person name="Xiao Y."/>
            <person name="Bu D."/>
            <person name="Tan J."/>
            <person name="Yang L."/>
            <person name="Ye C."/>
            <person name="Zhang J."/>
            <person name="Xu J."/>
            <person name="Zhou Y."/>
            <person name="Yu Y."/>
            <person name="Zhang B."/>
            <person name="Zhuang S."/>
            <person name="Wei H."/>
            <person name="Liu B."/>
            <person name="Lei M."/>
            <person name="Yu H."/>
            <person name="Li Y."/>
            <person name="Xu H."/>
            <person name="Wei S."/>
            <person name="He X."/>
            <person name="Fang L."/>
            <person name="Zhang Z."/>
            <person name="Zhang Y."/>
            <person name="Huang X."/>
            <person name="Su Z."/>
            <person name="Tong W."/>
            <person name="Li J."/>
            <person name="Tong Z."/>
            <person name="Li S."/>
            <person name="Ye J."/>
            <person name="Wang L."/>
            <person name="Fang L."/>
            <person name="Lei T."/>
            <person name="Chen C."/>
            <person name="Chen H."/>
            <person name="Xu Z."/>
            <person name="Li H."/>
            <person name="Huang H."/>
            <person name="Zhang F."/>
            <person name="Xu H."/>
            <person name="Li N."/>
            <person name="Zhao C."/>
            <person name="Li S."/>
            <person name="Dong L."/>
            <person name="Huang Y."/>
            <person name="Li L."/>
            <person name="Xi Y."/>
            <person name="Qi Q."/>
            <person name="Li W."/>
            <person name="Zhang B."/>
            <person name="Hu W."/>
            <person name="Zhang Y."/>
            <person name="Tian X."/>
            <person name="Jiao Y."/>
            <person name="Liang X."/>
            <person name="Jin J."/>
            <person name="Gao L."/>
            <person name="Zheng W."/>
            <person name="Hao B."/>
            <person name="Liu S."/>
            <person name="Wang W."/>
            <person name="Yuan L."/>
            <person name="Cao M."/>
            <person name="McDermott J."/>
            <person name="Samudrala R."/>
            <person name="Wang J."/>
            <person name="Wong G.K."/>
            <person name="Yang H."/>
        </authorList>
    </citation>
    <scope>NUCLEOTIDE SEQUENCE [LARGE SCALE GENOMIC DNA]</scope>
    <source>
        <strain evidence="2">cv. 93-11</strain>
    </source>
</reference>
<evidence type="ECO:0000313" key="1">
    <source>
        <dbReference type="EMBL" id="EEC83020.1"/>
    </source>
</evidence>
<sequence length="75" mass="8815">MTTTLQAPLLPLPSVVISLHRHREFAWDNQPPFVHHINKKKPKIKPQETRSHTWRSWCEEQTILPAAFSCDVEPY</sequence>